<gene>
    <name evidence="2" type="ORF">COLSTE_01138</name>
</gene>
<dbReference type="GeneID" id="98001904"/>
<dbReference type="RefSeq" id="WP_006720791.1">
    <property type="nucleotide sequence ID" value="NZ_CP085935.1"/>
</dbReference>
<dbReference type="STRING" id="445975.COLSTE_01138"/>
<feature type="domain" description="KilA-N" evidence="1">
    <location>
        <begin position="8"/>
        <end position="143"/>
    </location>
</feature>
<protein>
    <recommendedName>
        <fullName evidence="1">KilA-N domain-containing protein</fullName>
    </recommendedName>
</protein>
<name>B6GAN8_9ACTN</name>
<dbReference type="SMART" id="SM01252">
    <property type="entry name" value="KilA-N"/>
    <property type="match status" value="1"/>
</dbReference>
<dbReference type="OrthoDB" id="5298460at2"/>
<dbReference type="HOGENOM" id="CLU_089658_0_0_11"/>
<accession>B6GAN8</accession>
<sequence>MPPKEISGKITALGVDISVSSTGDRDDYISLTDIARYRSDEPGDVVKNWMRSRETIEFLGVWERLHNPDFKEVEFDLFRAESGRNAFTMSPTKWIRSTGAIGIKSKRGRYGSGTFAHVDIAFEFASWVSPEFKLYVIQDYQRLKSDENSRLSLDWNEKRLFTKINYRIHTDAVKEHLEPLARGKAKQFVYANEADVLNVALFGMTARQWRDANPAEKGNVRDGATLHQLIVLANLESMNAQLIKEGHSREERVVYLREMASQQLDALRENPTIRSLSGVVLPPAAEE</sequence>
<proteinExistence type="predicted"/>
<evidence type="ECO:0000259" key="1">
    <source>
        <dbReference type="PROSITE" id="PS51301"/>
    </source>
</evidence>
<dbReference type="PROSITE" id="PS51301">
    <property type="entry name" value="KILA_N"/>
    <property type="match status" value="1"/>
</dbReference>
<organism evidence="2 3">
    <name type="scientific">Collinsella stercoris DSM 13279</name>
    <dbReference type="NCBI Taxonomy" id="445975"/>
    <lineage>
        <taxon>Bacteria</taxon>
        <taxon>Bacillati</taxon>
        <taxon>Actinomycetota</taxon>
        <taxon>Coriobacteriia</taxon>
        <taxon>Coriobacteriales</taxon>
        <taxon>Coriobacteriaceae</taxon>
        <taxon>Collinsella</taxon>
    </lineage>
</organism>
<dbReference type="Pfam" id="PF04383">
    <property type="entry name" value="KilA-N"/>
    <property type="match status" value="1"/>
</dbReference>
<reference evidence="2 3" key="1">
    <citation type="submission" date="2008-10" db="EMBL/GenBank/DDBJ databases">
        <title>Draft genome sequence of Collinsella stercoris (DSM 13279).</title>
        <authorList>
            <person name="Sudarsanam P."/>
            <person name="Ley R."/>
            <person name="Guruge J."/>
            <person name="Turnbaugh P.J."/>
            <person name="Mahowald M."/>
            <person name="Liep D."/>
            <person name="Gordon J."/>
        </authorList>
    </citation>
    <scope>NUCLEOTIDE SEQUENCE [LARGE SCALE GENOMIC DNA]</scope>
    <source>
        <strain evidence="2 3">DSM 13279</strain>
    </source>
</reference>
<keyword evidence="3" id="KW-1185">Reference proteome</keyword>
<dbReference type="InterPro" id="IPR017880">
    <property type="entry name" value="KilA_N"/>
</dbReference>
<dbReference type="EMBL" id="ABXJ01000066">
    <property type="protein sequence ID" value="EEA90656.1"/>
    <property type="molecule type" value="Genomic_DNA"/>
</dbReference>
<comment type="caution">
    <text evidence="2">The sequence shown here is derived from an EMBL/GenBank/DDBJ whole genome shotgun (WGS) entry which is preliminary data.</text>
</comment>
<reference evidence="2 3" key="2">
    <citation type="submission" date="2008-10" db="EMBL/GenBank/DDBJ databases">
        <authorList>
            <person name="Fulton L."/>
            <person name="Clifton S."/>
            <person name="Fulton B."/>
            <person name="Xu J."/>
            <person name="Minx P."/>
            <person name="Pepin K.H."/>
            <person name="Johnson M."/>
            <person name="Thiruvilangam P."/>
            <person name="Bhonagiri V."/>
            <person name="Nash W.E."/>
            <person name="Mardis E.R."/>
            <person name="Wilson R.K."/>
        </authorList>
    </citation>
    <scope>NUCLEOTIDE SEQUENCE [LARGE SCALE GENOMIC DNA]</scope>
    <source>
        <strain evidence="2 3">DSM 13279</strain>
    </source>
</reference>
<dbReference type="InterPro" id="IPR018004">
    <property type="entry name" value="KilA/APSES_HTH"/>
</dbReference>
<dbReference type="eggNOG" id="ENOG502Z7N4">
    <property type="taxonomic scope" value="Bacteria"/>
</dbReference>
<evidence type="ECO:0000313" key="3">
    <source>
        <dbReference type="Proteomes" id="UP000003560"/>
    </source>
</evidence>
<dbReference type="Proteomes" id="UP000003560">
    <property type="component" value="Unassembled WGS sequence"/>
</dbReference>
<dbReference type="AlphaFoldDB" id="B6GAN8"/>
<evidence type="ECO:0000313" key="2">
    <source>
        <dbReference type="EMBL" id="EEA90656.1"/>
    </source>
</evidence>